<dbReference type="InterPro" id="IPR045851">
    <property type="entry name" value="AMP-bd_C_sf"/>
</dbReference>
<dbReference type="PANTHER" id="PTHR43201">
    <property type="entry name" value="ACYL-COA SYNTHETASE"/>
    <property type="match status" value="1"/>
</dbReference>
<dbReference type="InterPro" id="IPR042099">
    <property type="entry name" value="ANL_N_sf"/>
</dbReference>
<evidence type="ECO:0000313" key="3">
    <source>
        <dbReference type="EMBL" id="RFU65011.1"/>
    </source>
</evidence>
<gene>
    <name evidence="3" type="ORF">D0466_03610</name>
</gene>
<dbReference type="InterPro" id="IPR000873">
    <property type="entry name" value="AMP-dep_synth/lig_dom"/>
</dbReference>
<evidence type="ECO:0000259" key="1">
    <source>
        <dbReference type="Pfam" id="PF00501"/>
    </source>
</evidence>
<keyword evidence="3" id="KW-0436">Ligase</keyword>
<dbReference type="PANTHER" id="PTHR43201:SF32">
    <property type="entry name" value="2-SUCCINYLBENZOATE--COA LIGASE, CHLOROPLASTIC_PEROXISOMAL"/>
    <property type="match status" value="1"/>
</dbReference>
<dbReference type="RefSeq" id="WP_117321187.1">
    <property type="nucleotide sequence ID" value="NZ_QVTD01000003.1"/>
</dbReference>
<dbReference type="EMBL" id="QVTD01000003">
    <property type="protein sequence ID" value="RFU65011.1"/>
    <property type="molecule type" value="Genomic_DNA"/>
</dbReference>
<feature type="domain" description="AMP-binding enzyme C-terminal" evidence="2">
    <location>
        <begin position="410"/>
        <end position="486"/>
    </location>
</feature>
<accession>A0A372LFC4</accession>
<dbReference type="Gene3D" id="3.40.50.12780">
    <property type="entry name" value="N-terminal domain of ligase-like"/>
    <property type="match status" value="1"/>
</dbReference>
<protein>
    <submittedName>
        <fullName evidence="3">Long-chain fatty acid--CoA ligase</fullName>
    </submittedName>
</protein>
<dbReference type="Proteomes" id="UP000262939">
    <property type="component" value="Unassembled WGS sequence"/>
</dbReference>
<evidence type="ECO:0000313" key="4">
    <source>
        <dbReference type="Proteomes" id="UP000262939"/>
    </source>
</evidence>
<dbReference type="Gene3D" id="3.30.300.30">
    <property type="match status" value="1"/>
</dbReference>
<proteinExistence type="predicted"/>
<dbReference type="Pfam" id="PF13193">
    <property type="entry name" value="AMP-binding_C"/>
    <property type="match status" value="1"/>
</dbReference>
<dbReference type="Pfam" id="PF00501">
    <property type="entry name" value="AMP-binding"/>
    <property type="match status" value="1"/>
</dbReference>
<dbReference type="GO" id="GO:0006631">
    <property type="term" value="P:fatty acid metabolic process"/>
    <property type="evidence" value="ECO:0007669"/>
    <property type="project" value="TreeGrafter"/>
</dbReference>
<reference evidence="3 4" key="1">
    <citation type="submission" date="2018-08" db="EMBL/GenBank/DDBJ databases">
        <title>Bacillus chawlae sp. nov., Bacillus glennii sp. nov., and Bacillus saganii sp. nov. Isolated from the Vehicle Assembly Building at Kennedy Space Center where the Viking Spacecraft were Assembled.</title>
        <authorList>
            <person name="Seuylemezian A."/>
            <person name="Vaishampayan P."/>
        </authorList>
    </citation>
    <scope>NUCLEOTIDE SEQUENCE [LARGE SCALE GENOMIC DNA]</scope>
    <source>
        <strain evidence="3 4">V44-8</strain>
    </source>
</reference>
<dbReference type="InterPro" id="IPR025110">
    <property type="entry name" value="AMP-bd_C"/>
</dbReference>
<dbReference type="SUPFAM" id="SSF56801">
    <property type="entry name" value="Acetyl-CoA synthetase-like"/>
    <property type="match status" value="1"/>
</dbReference>
<dbReference type="GO" id="GO:0031956">
    <property type="term" value="F:medium-chain fatty acid-CoA ligase activity"/>
    <property type="evidence" value="ECO:0007669"/>
    <property type="project" value="TreeGrafter"/>
</dbReference>
<feature type="domain" description="AMP-dependent synthetase/ligase" evidence="1">
    <location>
        <begin position="8"/>
        <end position="360"/>
    </location>
</feature>
<sequence length="513" mass="57917">MVKQFWKNTVEKFNEQVFLKFDEDYYTYGEFDQITNQLANGLLDFGCKQGDKIALLFRNSPVYLQCFLAINKIGGIVVPLISGSTPDEIKYVLNHSESRYLIADNTNYKNVAVIRKELRFLKRTILVDGTNKSEPSFESLLSDNVEEPSATIKPEDPMACMYTSGSTGKPKGVVLPNSSFSSCGIAFSTRLNYKATDTIFCTLPLFHAAGTHMNIASAIACGASVSLVEKFSANMFWDTVDKHQVTKALLLPTMVSILMSLPPKENDRDHSLNLVISHIRPKEFMERFNLDMCTTWNLTEIGGMGTLTSPNYNRFEPKLIGWPFPDNAQVKVVDNNGNDVGPNSIGELLFKHPDIMKEYYKNEEATKSTLVNGWVKTGDLGRMDNEGRVYYEGRIKHVIKRSGENISGEEVEFTLMSHAEVVECVVFSVPDEIRTEEVASVVVLQDRSKLSATQLADWCKEKLSDWKIPRYIQLTYDPLPKLPNGKINRINIKFDPVNSEDRTKLNRQKSSFT</sequence>
<comment type="caution">
    <text evidence="3">The sequence shown here is derived from an EMBL/GenBank/DDBJ whole genome shotgun (WGS) entry which is preliminary data.</text>
</comment>
<keyword evidence="4" id="KW-1185">Reference proteome</keyword>
<organism evidence="3 4">
    <name type="scientific">Peribacillus glennii</name>
    <dbReference type="NCBI Taxonomy" id="2303991"/>
    <lineage>
        <taxon>Bacteria</taxon>
        <taxon>Bacillati</taxon>
        <taxon>Bacillota</taxon>
        <taxon>Bacilli</taxon>
        <taxon>Bacillales</taxon>
        <taxon>Bacillaceae</taxon>
        <taxon>Peribacillus</taxon>
    </lineage>
</organism>
<evidence type="ECO:0000259" key="2">
    <source>
        <dbReference type="Pfam" id="PF13193"/>
    </source>
</evidence>
<dbReference type="AlphaFoldDB" id="A0A372LFC4"/>
<name>A0A372LFC4_9BACI</name>
<dbReference type="OrthoDB" id="9778383at2"/>